<dbReference type="Pfam" id="PF14508">
    <property type="entry name" value="GH97_N"/>
    <property type="match status" value="1"/>
</dbReference>
<dbReference type="InterPro" id="IPR023296">
    <property type="entry name" value="Glyco_hydro_beta-prop_sf"/>
</dbReference>
<dbReference type="PANTHER" id="PTHR35803">
    <property type="entry name" value="GLUCAN 1,4-ALPHA-GLUCOSIDASE SUSB-RELATED"/>
    <property type="match status" value="1"/>
</dbReference>
<dbReference type="InterPro" id="IPR013780">
    <property type="entry name" value="Glyco_hydro_b"/>
</dbReference>
<dbReference type="GO" id="GO:0030246">
    <property type="term" value="F:carbohydrate binding"/>
    <property type="evidence" value="ECO:0007669"/>
    <property type="project" value="InterPro"/>
</dbReference>
<protein>
    <recommendedName>
        <fullName evidence="12">Alpha-galactosidase</fullName>
    </recommendedName>
</protein>
<dbReference type="InterPro" id="IPR014718">
    <property type="entry name" value="GH-type_carb-bd"/>
</dbReference>
<keyword evidence="6" id="KW-0732">Signal</keyword>
<dbReference type="Pfam" id="PF14509">
    <property type="entry name" value="GH97_C"/>
    <property type="match status" value="1"/>
</dbReference>
<evidence type="ECO:0000256" key="5">
    <source>
        <dbReference type="ARBA" id="ARBA00023295"/>
    </source>
</evidence>
<dbReference type="Proteomes" id="UP000070319">
    <property type="component" value="Unassembled WGS sequence"/>
</dbReference>
<feature type="domain" description="Glycosyl-hydrolase 97 C-terminal oligomerisation" evidence="9">
    <location>
        <begin position="572"/>
        <end position="659"/>
    </location>
</feature>
<accession>A0A139KNK3</accession>
<dbReference type="SUPFAM" id="SSF75005">
    <property type="entry name" value="Arabinanase/levansucrase/invertase"/>
    <property type="match status" value="2"/>
</dbReference>
<evidence type="ECO:0000256" key="4">
    <source>
        <dbReference type="ARBA" id="ARBA00022837"/>
    </source>
</evidence>
<evidence type="ECO:0000256" key="2">
    <source>
        <dbReference type="ARBA" id="ARBA00011245"/>
    </source>
</evidence>
<keyword evidence="4" id="KW-0106">Calcium</keyword>
<dbReference type="Gene3D" id="3.20.20.70">
    <property type="entry name" value="Aldolase class I"/>
    <property type="match status" value="1"/>
</dbReference>
<dbReference type="InterPro" id="IPR019563">
    <property type="entry name" value="GH97_catalytic"/>
</dbReference>
<dbReference type="InterPro" id="IPR052720">
    <property type="entry name" value="Glycosyl_hydrolase_97"/>
</dbReference>
<dbReference type="Gene3D" id="2.115.10.20">
    <property type="entry name" value="Glycosyl hydrolase domain, family 43"/>
    <property type="match status" value="1"/>
</dbReference>
<dbReference type="InterPro" id="IPR029486">
    <property type="entry name" value="GH97_N"/>
</dbReference>
<dbReference type="AlphaFoldDB" id="A0A139KNK3"/>
<evidence type="ECO:0000256" key="3">
    <source>
        <dbReference type="ARBA" id="ARBA00022801"/>
    </source>
</evidence>
<feature type="signal peptide" evidence="6">
    <location>
        <begin position="1"/>
        <end position="33"/>
    </location>
</feature>
<gene>
    <name evidence="10" type="ORF">HMPREF2531_05070</name>
</gene>
<evidence type="ECO:0000256" key="1">
    <source>
        <dbReference type="ARBA" id="ARBA00001913"/>
    </source>
</evidence>
<name>A0A139KNK3_9BACE</name>
<dbReference type="CDD" id="cd08983">
    <property type="entry name" value="GH43_Bt3655-like"/>
    <property type="match status" value="1"/>
</dbReference>
<dbReference type="InterPro" id="IPR017853">
    <property type="entry name" value="GH"/>
</dbReference>
<proteinExistence type="predicted"/>
<dbReference type="SUPFAM" id="SSF51445">
    <property type="entry name" value="(Trans)glycosidases"/>
    <property type="match status" value="1"/>
</dbReference>
<evidence type="ECO:0000256" key="6">
    <source>
        <dbReference type="SAM" id="SignalP"/>
    </source>
</evidence>
<dbReference type="EMBL" id="LTDF01000176">
    <property type="protein sequence ID" value="KXT40772.1"/>
    <property type="molecule type" value="Genomic_DNA"/>
</dbReference>
<dbReference type="Gene3D" id="2.70.98.10">
    <property type="match status" value="1"/>
</dbReference>
<evidence type="ECO:0000259" key="9">
    <source>
        <dbReference type="Pfam" id="PF14509"/>
    </source>
</evidence>
<comment type="subunit">
    <text evidence="2">Monomer.</text>
</comment>
<evidence type="ECO:0008006" key="12">
    <source>
        <dbReference type="Google" id="ProtNLM"/>
    </source>
</evidence>
<feature type="domain" description="Glycosyl-hydrolase 97 N-terminal" evidence="8">
    <location>
        <begin position="38"/>
        <end position="303"/>
    </location>
</feature>
<evidence type="ECO:0000259" key="7">
    <source>
        <dbReference type="Pfam" id="PF10566"/>
    </source>
</evidence>
<dbReference type="Gene3D" id="2.60.40.1180">
    <property type="entry name" value="Golgi alpha-mannosidase II"/>
    <property type="match status" value="1"/>
</dbReference>
<dbReference type="PANTHER" id="PTHR35803:SF2">
    <property type="entry name" value="RETAINING ALPHA-GALACTOSIDASE"/>
    <property type="match status" value="1"/>
</dbReference>
<feature type="domain" description="Glycosyl-hydrolase 97 catalytic" evidence="7">
    <location>
        <begin position="323"/>
        <end position="473"/>
    </location>
</feature>
<keyword evidence="3" id="KW-0378">Hydrolase</keyword>
<dbReference type="InterPro" id="IPR029483">
    <property type="entry name" value="GH97_C"/>
</dbReference>
<evidence type="ECO:0000259" key="8">
    <source>
        <dbReference type="Pfam" id="PF14508"/>
    </source>
</evidence>
<organism evidence="10">
    <name type="scientific">Bacteroides intestinalis</name>
    <dbReference type="NCBI Taxonomy" id="329854"/>
    <lineage>
        <taxon>Bacteria</taxon>
        <taxon>Pseudomonadati</taxon>
        <taxon>Bacteroidota</taxon>
        <taxon>Bacteroidia</taxon>
        <taxon>Bacteroidales</taxon>
        <taxon>Bacteroidaceae</taxon>
        <taxon>Bacteroides</taxon>
    </lineage>
</organism>
<evidence type="ECO:0000313" key="11">
    <source>
        <dbReference type="Proteomes" id="UP000070319"/>
    </source>
</evidence>
<comment type="cofactor">
    <cofactor evidence="1">
        <name>Ca(2+)</name>
        <dbReference type="ChEBI" id="CHEBI:29108"/>
    </cofactor>
</comment>
<dbReference type="PATRIC" id="fig|329854.7.peg.5142"/>
<comment type="caution">
    <text evidence="10">The sequence shown here is derived from an EMBL/GenBank/DDBJ whole genome shotgun (WGS) entry which is preliminary data.</text>
</comment>
<dbReference type="InterPro" id="IPR013785">
    <property type="entry name" value="Aldolase_TIM"/>
</dbReference>
<dbReference type="GO" id="GO:0016798">
    <property type="term" value="F:hydrolase activity, acting on glycosyl bonds"/>
    <property type="evidence" value="ECO:0007669"/>
    <property type="project" value="UniProtKB-KW"/>
</dbReference>
<evidence type="ECO:0000313" key="10">
    <source>
        <dbReference type="EMBL" id="KXT40772.1"/>
    </source>
</evidence>
<keyword evidence="5" id="KW-0326">Glycosidase</keyword>
<reference evidence="10 11" key="1">
    <citation type="submission" date="2016-02" db="EMBL/GenBank/DDBJ databases">
        <authorList>
            <person name="Wen L."/>
            <person name="He K."/>
            <person name="Yang H."/>
        </authorList>
    </citation>
    <scope>NUCLEOTIDE SEQUENCE [LARGE SCALE GENOMIC DNA]</scope>
    <source>
        <strain evidence="10 11">KLE1704</strain>
    </source>
</reference>
<feature type="chain" id="PRO_5007486582" description="Alpha-galactosidase" evidence="6">
    <location>
        <begin position="34"/>
        <end position="987"/>
    </location>
</feature>
<dbReference type="Pfam" id="PF10566">
    <property type="entry name" value="Glyco_hydro_97"/>
    <property type="match status" value="1"/>
</dbReference>
<sequence>MTIKIPEKHYLIMRNKLKGLAFLCMAVALPLTAQNVTVSGPDGKLQLTVSCPEGKEASYSLTYNGKQMLESSPLGLETNVGDFAKAMKLTGHKERKIDTVYTQSRIKASKIHYQANELVCAFANAKGQKMDVIFRVSNNDVAFRYTLPRQGERGSLVVNSEATGFRFPEQTTTFMCPQSDAMIGWKRTKPSYEEEYKADAPMDVRSQYGHGYTFPCLFRVGDNGWVLVSETGVDSRYCGSRLSDVTEGNLYTVAFPMAEENNGNGTVAPAFALPGSTPWRTITVGETLKPIVETTVIWDVVEPLYETEHDYQMGRGTWSWILWQDGSINYDDQVRYVDLAAAMGYEYVLIDNWWDTKIGHKRMESLIDYAQGKGVDVFLWYSSSGYWNDIEQGPVNKMDDPIIRKREMKWLQEQGVKGIKVDFFGGDKQETMRLYEGILSDADDHGLMVIFHGCTVPRGWERMYPNYVGSEAVLASENLIFNQHYCDEEAFNACLHPFIRNSVGCMEFGGTFLNKRLNRGNNGGTTRRTTDVFQLSTAVLFQNPIQNYALAPNNLTDAPQVCLDFMKQVPTTWDETRFIDGYPGKYAVVARRHGKQWYVAAVNGTKEVLKLKLELPMLAGETLSFYNDDKELQPQLQTLKLKADGKLQLTLQPQGGAVLVQDWKTNEKEMGAYLFTYFKDDTHSLYFAVSDDGYTFTDVNNGQPIIAGDTIAEQKGIRDPHIYRAPDGTFYIAMTDLHIFAQQKGLRNTEWERDGAKYGWGNNRGFVLMKSKDLVNWTHHVVRIDKTFPGYDEIGCAWAPELVYDEHAGRIMIYFTMRMGNARNMLYYAYVNEAFDGLETEPRLLFQYPDATKSAIDADITKVGDKYHMFYVAHDGTPGIKQAVSKYINRGYAYLPEWVDPEPKACEAPNMWKRIGEDKWVVMYDIYGINPHNFGFSETTDFVNFKDLGRFNEGVMKATNFSSPKHGAVIHITKKEAEKLRKYWKNK</sequence>